<evidence type="ECO:0000313" key="1">
    <source>
        <dbReference type="EMBL" id="BAU48874.1"/>
    </source>
</evidence>
<dbReference type="EMBL" id="AP014936">
    <property type="protein sequence ID" value="BAU48874.1"/>
    <property type="molecule type" value="Genomic_DNA"/>
</dbReference>
<accession>A0A1B4VAR5</accession>
<keyword evidence="2" id="KW-1185">Reference proteome</keyword>
<gene>
    <name evidence="1" type="ORF">SVA_2324</name>
</gene>
<dbReference type="InterPro" id="IPR045442">
    <property type="entry name" value="DUF6505"/>
</dbReference>
<protein>
    <submittedName>
        <fullName evidence="1">Uncharacterized protein</fullName>
    </submittedName>
</protein>
<evidence type="ECO:0000313" key="2">
    <source>
        <dbReference type="Proteomes" id="UP000218899"/>
    </source>
</evidence>
<name>A0A1B4VAR5_9GAMM</name>
<dbReference type="Proteomes" id="UP000218899">
    <property type="component" value="Chromosome"/>
</dbReference>
<organism evidence="1 2">
    <name type="scientific">Sulfurifustis variabilis</name>
    <dbReference type="NCBI Taxonomy" id="1675686"/>
    <lineage>
        <taxon>Bacteria</taxon>
        <taxon>Pseudomonadati</taxon>
        <taxon>Pseudomonadota</taxon>
        <taxon>Gammaproteobacteria</taxon>
        <taxon>Acidiferrobacterales</taxon>
        <taxon>Acidiferrobacteraceae</taxon>
        <taxon>Sulfurifustis</taxon>
    </lineage>
</organism>
<dbReference type="KEGG" id="sva:SVA_2324"/>
<reference evidence="1 2" key="1">
    <citation type="submission" date="2015-08" db="EMBL/GenBank/DDBJ databases">
        <title>Complete genome sequence of Sulfurifustis variabilis.</title>
        <authorList>
            <person name="Miura A."/>
            <person name="Kojima H."/>
            <person name="Fukui M."/>
        </authorList>
    </citation>
    <scope>NUCLEOTIDE SEQUENCE [LARGE SCALE GENOMIC DNA]</scope>
    <source>
        <strain evidence="2">skN76</strain>
    </source>
</reference>
<sequence length="162" mass="18059">MRFPRVIRLDESDSRVYEPPSLPSEWAVSGSFAFVDRDPALLHGKPGQAFRSGFLGTESFGWSTLVAVEEISDEEHAAVLERLATHFMARYGAPDRTTALRAARDEAEFAASLCEHPLHTLLAVERRVENGEIVEEFRVVRPTGADHARVRLWGIEDDGDPS</sequence>
<dbReference type="Pfam" id="PF20115">
    <property type="entry name" value="DUF6505"/>
    <property type="match status" value="1"/>
</dbReference>
<dbReference type="OrthoDB" id="7355897at2"/>
<dbReference type="RefSeq" id="WP_096461345.1">
    <property type="nucleotide sequence ID" value="NZ_AP014936.1"/>
</dbReference>
<proteinExistence type="predicted"/>
<dbReference type="AlphaFoldDB" id="A0A1B4VAR5"/>